<dbReference type="InterPro" id="IPR009646">
    <property type="entry name" value="Root_cap"/>
</dbReference>
<dbReference type="CDD" id="cd22667">
    <property type="entry name" value="FHA_NBN"/>
    <property type="match status" value="1"/>
</dbReference>
<dbReference type="FunFam" id="2.60.200.20:FF:000017">
    <property type="entry name" value="Nibrin"/>
    <property type="match status" value="1"/>
</dbReference>
<dbReference type="AlphaFoldDB" id="A0A165XTE5"/>
<dbReference type="GO" id="GO:0003684">
    <property type="term" value="F:damaged DNA binding"/>
    <property type="evidence" value="ECO:0007669"/>
    <property type="project" value="TreeGrafter"/>
</dbReference>
<evidence type="ECO:0000256" key="6">
    <source>
        <dbReference type="ARBA" id="ARBA00023242"/>
    </source>
</evidence>
<keyword evidence="6" id="KW-0539">Nucleus</keyword>
<name>A0A165XTE5_DAUCS</name>
<gene>
    <name evidence="11" type="ORF">DCAR_014134</name>
</gene>
<dbReference type="Gene3D" id="2.60.200.20">
    <property type="match status" value="1"/>
</dbReference>
<dbReference type="Gene3D" id="3.40.50.10190">
    <property type="entry name" value="BRCT domain"/>
    <property type="match status" value="1"/>
</dbReference>
<comment type="similarity">
    <text evidence="8">Belongs to the Nibrin family.</text>
</comment>
<dbReference type="SUPFAM" id="SSF52113">
    <property type="entry name" value="BRCT domain"/>
    <property type="match status" value="1"/>
</dbReference>
<proteinExistence type="inferred from homology"/>
<evidence type="ECO:0000256" key="9">
    <source>
        <dbReference type="SAM" id="MobiDB-lite"/>
    </source>
</evidence>
<evidence type="ECO:0000256" key="3">
    <source>
        <dbReference type="ARBA" id="ARBA00022454"/>
    </source>
</evidence>
<dbReference type="Pfam" id="PF06830">
    <property type="entry name" value="Root_cap"/>
    <property type="match status" value="1"/>
</dbReference>
<keyword evidence="5" id="KW-0234">DNA repair</keyword>
<evidence type="ECO:0000256" key="7">
    <source>
        <dbReference type="ARBA" id="ARBA00023306"/>
    </source>
</evidence>
<dbReference type="InterPro" id="IPR040227">
    <property type="entry name" value="Nibrin-rel"/>
</dbReference>
<evidence type="ECO:0000256" key="8">
    <source>
        <dbReference type="ARBA" id="ARBA00044757"/>
    </source>
</evidence>
<dbReference type="GO" id="GO:0000724">
    <property type="term" value="P:double-strand break repair via homologous recombination"/>
    <property type="evidence" value="ECO:0007669"/>
    <property type="project" value="TreeGrafter"/>
</dbReference>
<dbReference type="CDD" id="cd00027">
    <property type="entry name" value="BRCT"/>
    <property type="match status" value="1"/>
</dbReference>
<keyword evidence="7" id="KW-0131">Cell cycle</keyword>
<evidence type="ECO:0000256" key="1">
    <source>
        <dbReference type="ARBA" id="ARBA00004123"/>
    </source>
</evidence>
<dbReference type="InterPro" id="IPR036420">
    <property type="entry name" value="BRCT_dom_sf"/>
</dbReference>
<keyword evidence="3" id="KW-0158">Chromosome</keyword>
<organism evidence="11">
    <name type="scientific">Daucus carota subsp. sativus</name>
    <name type="common">Carrot</name>
    <dbReference type="NCBI Taxonomy" id="79200"/>
    <lineage>
        <taxon>Eukaryota</taxon>
        <taxon>Viridiplantae</taxon>
        <taxon>Streptophyta</taxon>
        <taxon>Embryophyta</taxon>
        <taxon>Tracheophyta</taxon>
        <taxon>Spermatophyta</taxon>
        <taxon>Magnoliopsida</taxon>
        <taxon>eudicotyledons</taxon>
        <taxon>Gunneridae</taxon>
        <taxon>Pentapetalae</taxon>
        <taxon>asterids</taxon>
        <taxon>campanulids</taxon>
        <taxon>Apiales</taxon>
        <taxon>Apiaceae</taxon>
        <taxon>Apioideae</taxon>
        <taxon>Scandiceae</taxon>
        <taxon>Daucinae</taxon>
        <taxon>Daucus</taxon>
        <taxon>Daucus sect. Daucus</taxon>
    </lineage>
</organism>
<comment type="caution">
    <text evidence="11">The sequence shown here is derived from an EMBL/GenBank/DDBJ whole genome shotgun (WGS) entry which is preliminary data.</text>
</comment>
<dbReference type="OMA" id="EITHCLM"/>
<evidence type="ECO:0000313" key="11">
    <source>
        <dbReference type="EMBL" id="KZM98504.1"/>
    </source>
</evidence>
<dbReference type="GO" id="GO:0007095">
    <property type="term" value="P:mitotic G2 DNA damage checkpoint signaling"/>
    <property type="evidence" value="ECO:0007669"/>
    <property type="project" value="InterPro"/>
</dbReference>
<dbReference type="Gramene" id="KZM98504">
    <property type="protein sequence ID" value="KZM98504"/>
    <property type="gene ID" value="DCAR_014134"/>
</dbReference>
<dbReference type="GO" id="GO:0005694">
    <property type="term" value="C:chromosome"/>
    <property type="evidence" value="ECO:0007669"/>
    <property type="project" value="UniProtKB-SubCell"/>
</dbReference>
<dbReference type="GO" id="GO:0030870">
    <property type="term" value="C:Mre11 complex"/>
    <property type="evidence" value="ECO:0007669"/>
    <property type="project" value="InterPro"/>
</dbReference>
<accession>A0A165XTE5</accession>
<dbReference type="PANTHER" id="PTHR12162:SF0">
    <property type="entry name" value="NIBRIN"/>
    <property type="match status" value="1"/>
</dbReference>
<comment type="subcellular location">
    <subcellularLocation>
        <location evidence="2">Chromosome</location>
    </subcellularLocation>
    <subcellularLocation>
        <location evidence="1">Nucleus</location>
    </subcellularLocation>
</comment>
<evidence type="ECO:0000256" key="2">
    <source>
        <dbReference type="ARBA" id="ARBA00004286"/>
    </source>
</evidence>
<feature type="domain" description="FHA" evidence="10">
    <location>
        <begin position="25"/>
        <end position="87"/>
    </location>
</feature>
<dbReference type="InterPro" id="IPR008984">
    <property type="entry name" value="SMAD_FHA_dom_sf"/>
</dbReference>
<protein>
    <recommendedName>
        <fullName evidence="10">FHA domain-containing protein</fullName>
    </recommendedName>
</protein>
<reference evidence="11" key="1">
    <citation type="journal article" date="2016" name="Nat. Genet.">
        <title>A high-quality carrot genome assembly provides new insights into carotenoid accumulation and asterid genome evolution.</title>
        <authorList>
            <person name="Iorizzo M."/>
            <person name="Ellison S."/>
            <person name="Senalik D."/>
            <person name="Zeng P."/>
            <person name="Satapoomin P."/>
            <person name="Huang J."/>
            <person name="Bowman M."/>
            <person name="Iovene M."/>
            <person name="Sanseverino W."/>
            <person name="Cavagnaro P."/>
            <person name="Yildiz M."/>
            <person name="Macko-Podgorni A."/>
            <person name="Moranska E."/>
            <person name="Grzebelus E."/>
            <person name="Grzebelus D."/>
            <person name="Ashrafi H."/>
            <person name="Zheng Z."/>
            <person name="Cheng S."/>
            <person name="Spooner D."/>
            <person name="Van Deynze A."/>
            <person name="Simon P."/>
        </authorList>
    </citation>
    <scope>NUCLEOTIDE SEQUENCE [LARGE SCALE GENOMIC DNA]</scope>
    <source>
        <tissue evidence="11">Leaf</tissue>
    </source>
</reference>
<keyword evidence="4" id="KW-0227">DNA damage</keyword>
<dbReference type="SUPFAM" id="SSF49879">
    <property type="entry name" value="SMAD/FHA domain"/>
    <property type="match status" value="1"/>
</dbReference>
<dbReference type="InterPro" id="IPR000253">
    <property type="entry name" value="FHA_dom"/>
</dbReference>
<evidence type="ECO:0000256" key="5">
    <source>
        <dbReference type="ARBA" id="ARBA00023204"/>
    </source>
</evidence>
<dbReference type="SMART" id="SM00240">
    <property type="entry name" value="FHA"/>
    <property type="match status" value="1"/>
</dbReference>
<dbReference type="PROSITE" id="PS50006">
    <property type="entry name" value="FHA_DOMAIN"/>
    <property type="match status" value="1"/>
</dbReference>
<evidence type="ECO:0000256" key="4">
    <source>
        <dbReference type="ARBA" id="ARBA00022763"/>
    </source>
</evidence>
<dbReference type="EMBL" id="LNRQ01000004">
    <property type="protein sequence ID" value="KZM98504.1"/>
    <property type="molecule type" value="Genomic_DNA"/>
</dbReference>
<evidence type="ECO:0000259" key="10">
    <source>
        <dbReference type="PROSITE" id="PS50006"/>
    </source>
</evidence>
<feature type="region of interest" description="Disordered" evidence="9">
    <location>
        <begin position="392"/>
        <end position="415"/>
    </location>
</feature>
<sequence length="886" mass="98151">MVWGLFPTEPLSGENRYYIFSQGTYKVGRKGCDVIINKDKGVSRVHAEIVIDAMIALNTQRNTSRIDAKVRIRDCSKYGTFISNDLVSKKKVHEFPSRETTLQEGDLVSFGTGNATYRFSFVPFMFSVCCSVPFKKLQEKISLIGASAIRNWSMECTHVLVDDIAPFNEDIVDAIVGKKPLVCHKWVEVIAESNICTEIPCCSSHAPTLKVEDLSVKFADSMSRENCLRGYTFLLESAPKYQLKDRLQALLEVSGAKVIAVEAFYQSAQKVYDSYHVKDKGSEGEGNERIALVIPAGSADGSESLRHLSSLLRVNEMHLICATLSGQLDPSVLVLPPVVIASSCSTDETVVADSDEEVETATSIPNSVALDTINIGESEGRREADVFIVMSDDQGDEGPISRTNIESPHNESKMDVVTNRGDESVEKSEQVACSEDRYCGKMAREMKDEESDAKNSDIIYSQDLVIRDLKLPAKARSSMNNTVVNFKRFRKMDMQSGNSFNNLIPFAKNPYKYMPHPLLDSDYGNEEVAESIKEEKRRKQMEAVADDLFNHEKGKGRGTAGSLHGNGAYYSPQSRICTDYSTKCGGKQIFCPRQCPTFKASTEKGKGCFIDCNARDCEAICKTRKPNCNGIGSACYDPRFVGGDGVMFYFHGKTNEHFSLVSDVNFHINARFIGRRPQGRSRDNTWIQALSLIFGSHTFTLSANKVAEWDSSTDHFLFTYNDLPIHISSGHLNTWTAPDSKLTVERTTLHNSIALTLPGVVEMSVNVVPVTKQDDLLHNYQIPADDCFAHLEVQFKFFSLSDKVEGVLGQTYRPGFMSPVKRGVAMPVMGGEDKFMTSSLVAADCKKCIFSGGEMNIEAKSMLSDVMTVDCTSTSPGHSHGFACRR</sequence>
<dbReference type="Pfam" id="PF00498">
    <property type="entry name" value="FHA"/>
    <property type="match status" value="1"/>
</dbReference>
<dbReference type="PANTHER" id="PTHR12162">
    <property type="entry name" value="NIBRIN-RELATED"/>
    <property type="match status" value="1"/>
</dbReference>